<comment type="caution">
    <text evidence="1">The sequence shown here is derived from an EMBL/GenBank/DDBJ whole genome shotgun (WGS) entry which is preliminary data.</text>
</comment>
<gene>
    <name evidence="1" type="ORF">GCM10011487_48890</name>
</gene>
<dbReference type="Pfam" id="PF20043">
    <property type="entry name" value="DUF6445"/>
    <property type="match status" value="1"/>
</dbReference>
<evidence type="ECO:0000313" key="1">
    <source>
        <dbReference type="EMBL" id="GFE82889.1"/>
    </source>
</evidence>
<keyword evidence="2" id="KW-1185">Reference proteome</keyword>
<dbReference type="InterPro" id="IPR045617">
    <property type="entry name" value="DUF6445"/>
</dbReference>
<name>A0A829YI86_9GAMM</name>
<dbReference type="Proteomes" id="UP000445000">
    <property type="component" value="Unassembled WGS sequence"/>
</dbReference>
<sequence>MSAVEASWPLLLGQSISVRLQHVGAERQPLMIVDDVLAEPQAMIDEARVANFYVPHHTNYPGINAPIPQSYYLTVIAALRGPIEAAFGLSRSAYISYFGFLALATIGAAEAQPVQKIPHRDSPDPNRLAMVHYLCRGNFGGTGFFRHRATGYESVDASRQAIYESAARRELAERSQAHRYVDARTSNYELIGHSEAVFNRLIVYRSHVLHTALLADSAGSPDPTVGRLTANGFIEAAK</sequence>
<dbReference type="RefSeq" id="WP_161814524.1">
    <property type="nucleotide sequence ID" value="NZ_BLJN01000005.1"/>
</dbReference>
<protein>
    <submittedName>
        <fullName evidence="1">Uncharacterized protein</fullName>
    </submittedName>
</protein>
<evidence type="ECO:0000313" key="2">
    <source>
        <dbReference type="Proteomes" id="UP000445000"/>
    </source>
</evidence>
<dbReference type="EMBL" id="BLJN01000005">
    <property type="protein sequence ID" value="GFE82889.1"/>
    <property type="molecule type" value="Genomic_DNA"/>
</dbReference>
<proteinExistence type="predicted"/>
<dbReference type="AlphaFoldDB" id="A0A829YI86"/>
<organism evidence="1 2">
    <name type="scientific">Steroidobacter agaridevorans</name>
    <dbReference type="NCBI Taxonomy" id="2695856"/>
    <lineage>
        <taxon>Bacteria</taxon>
        <taxon>Pseudomonadati</taxon>
        <taxon>Pseudomonadota</taxon>
        <taxon>Gammaproteobacteria</taxon>
        <taxon>Steroidobacterales</taxon>
        <taxon>Steroidobacteraceae</taxon>
        <taxon>Steroidobacter</taxon>
    </lineage>
</organism>
<accession>A0A829YI86</accession>
<reference evidence="2" key="1">
    <citation type="submission" date="2020-01" db="EMBL/GenBank/DDBJ databases">
        <title>'Steroidobacter agaridevorans' sp. nov., agar-degrading bacteria isolated from rhizosphere soils.</title>
        <authorList>
            <person name="Ikenaga M."/>
            <person name="Kataoka M."/>
            <person name="Murouchi A."/>
            <person name="Katsuragi S."/>
            <person name="Sakai M."/>
        </authorList>
    </citation>
    <scope>NUCLEOTIDE SEQUENCE [LARGE SCALE GENOMIC DNA]</scope>
    <source>
        <strain evidence="2">YU21-B</strain>
    </source>
</reference>